<dbReference type="GO" id="GO:0030544">
    <property type="term" value="F:Hsp70 protein binding"/>
    <property type="evidence" value="ECO:0007669"/>
    <property type="project" value="InterPro"/>
</dbReference>
<dbReference type="InterPro" id="IPR018253">
    <property type="entry name" value="DnaJ_domain_CS"/>
</dbReference>
<protein>
    <recommendedName>
        <fullName evidence="11">DnaJ-like protein</fullName>
    </recommendedName>
</protein>
<keyword evidence="4 5" id="KW-0862">Zinc</keyword>
<dbReference type="Gene3D" id="2.10.230.10">
    <property type="entry name" value="Heat shock protein DnaJ, cysteine-rich domain"/>
    <property type="match status" value="1"/>
</dbReference>
<dbReference type="InterPro" id="IPR001305">
    <property type="entry name" value="HSP_DnaJ_Cys-rich_dom"/>
</dbReference>
<feature type="region of interest" description="Disordered" evidence="6">
    <location>
        <begin position="361"/>
        <end position="425"/>
    </location>
</feature>
<evidence type="ECO:0000256" key="6">
    <source>
        <dbReference type="SAM" id="MobiDB-lite"/>
    </source>
</evidence>
<reference evidence="9" key="1">
    <citation type="submission" date="2019-11" db="EMBL/GenBank/DDBJ databases">
        <authorList>
            <person name="Liu Y."/>
            <person name="Hou J."/>
            <person name="Li T.-Q."/>
            <person name="Guan C.-H."/>
            <person name="Wu X."/>
            <person name="Wu H.-Z."/>
            <person name="Ling F."/>
            <person name="Zhang R."/>
            <person name="Shi X.-G."/>
            <person name="Ren J.-P."/>
            <person name="Chen E.-F."/>
            <person name="Sun J.-M."/>
        </authorList>
    </citation>
    <scope>NUCLEOTIDE SEQUENCE</scope>
    <source>
        <strain evidence="9">Adult_tree_wgs_1</strain>
        <tissue evidence="9">Leaves</tissue>
    </source>
</reference>
<dbReference type="CDD" id="cd06257">
    <property type="entry name" value="DnaJ"/>
    <property type="match status" value="1"/>
</dbReference>
<organism evidence="9 10">
    <name type="scientific">Rhododendron simsii</name>
    <name type="common">Sims's rhododendron</name>
    <dbReference type="NCBI Taxonomy" id="118357"/>
    <lineage>
        <taxon>Eukaryota</taxon>
        <taxon>Viridiplantae</taxon>
        <taxon>Streptophyta</taxon>
        <taxon>Embryophyta</taxon>
        <taxon>Tracheophyta</taxon>
        <taxon>Spermatophyta</taxon>
        <taxon>Magnoliopsida</taxon>
        <taxon>eudicotyledons</taxon>
        <taxon>Gunneridae</taxon>
        <taxon>Pentapetalae</taxon>
        <taxon>asterids</taxon>
        <taxon>Ericales</taxon>
        <taxon>Ericaceae</taxon>
        <taxon>Ericoideae</taxon>
        <taxon>Rhodoreae</taxon>
        <taxon>Rhododendron</taxon>
    </lineage>
</organism>
<dbReference type="InterPro" id="IPR002939">
    <property type="entry name" value="DnaJ_C"/>
</dbReference>
<keyword evidence="10" id="KW-1185">Reference proteome</keyword>
<evidence type="ECO:0000256" key="1">
    <source>
        <dbReference type="ARBA" id="ARBA00022723"/>
    </source>
</evidence>
<dbReference type="InterPro" id="IPR044713">
    <property type="entry name" value="DNJA1/2-like"/>
</dbReference>
<proteinExistence type="predicted"/>
<evidence type="ECO:0008006" key="11">
    <source>
        <dbReference type="Google" id="ProtNLM"/>
    </source>
</evidence>
<evidence type="ECO:0000256" key="2">
    <source>
        <dbReference type="ARBA" id="ARBA00022737"/>
    </source>
</evidence>
<evidence type="ECO:0000256" key="4">
    <source>
        <dbReference type="ARBA" id="ARBA00022833"/>
    </source>
</evidence>
<evidence type="ECO:0000259" key="7">
    <source>
        <dbReference type="PROSITE" id="PS50076"/>
    </source>
</evidence>
<evidence type="ECO:0000313" key="9">
    <source>
        <dbReference type="EMBL" id="KAF7112594.1"/>
    </source>
</evidence>
<name>A0A834L3X5_RHOSS</name>
<dbReference type="GO" id="GO:0006457">
    <property type="term" value="P:protein folding"/>
    <property type="evidence" value="ECO:0007669"/>
    <property type="project" value="InterPro"/>
</dbReference>
<evidence type="ECO:0000256" key="3">
    <source>
        <dbReference type="ARBA" id="ARBA00022771"/>
    </source>
</evidence>
<dbReference type="Pfam" id="PF01556">
    <property type="entry name" value="DnaJ_C"/>
    <property type="match status" value="1"/>
</dbReference>
<evidence type="ECO:0000256" key="5">
    <source>
        <dbReference type="PROSITE-ProRule" id="PRU00546"/>
    </source>
</evidence>
<accession>A0A834L3X5</accession>
<keyword evidence="3 5" id="KW-0863">Zinc-finger</keyword>
<dbReference type="AlphaFoldDB" id="A0A834L3X5"/>
<evidence type="ECO:0000313" key="10">
    <source>
        <dbReference type="Proteomes" id="UP000626092"/>
    </source>
</evidence>
<dbReference type="GO" id="GO:0008270">
    <property type="term" value="F:zinc ion binding"/>
    <property type="evidence" value="ECO:0007669"/>
    <property type="project" value="UniProtKB-KW"/>
</dbReference>
<dbReference type="InterPro" id="IPR001623">
    <property type="entry name" value="DnaJ_domain"/>
</dbReference>
<dbReference type="GO" id="GO:0051082">
    <property type="term" value="F:unfolded protein binding"/>
    <property type="evidence" value="ECO:0007669"/>
    <property type="project" value="InterPro"/>
</dbReference>
<keyword evidence="2" id="KW-0677">Repeat</keyword>
<dbReference type="EMBL" id="WJXA01000463">
    <property type="protein sequence ID" value="KAF7112594.1"/>
    <property type="molecule type" value="Genomic_DNA"/>
</dbReference>
<dbReference type="Proteomes" id="UP000626092">
    <property type="component" value="Unassembled WGS sequence"/>
</dbReference>
<dbReference type="PROSITE" id="PS00636">
    <property type="entry name" value="DNAJ_1"/>
    <property type="match status" value="1"/>
</dbReference>
<dbReference type="PROSITE" id="PS50076">
    <property type="entry name" value="DNAJ_2"/>
    <property type="match status" value="1"/>
</dbReference>
<feature type="compositionally biased region" description="Acidic residues" evidence="6">
    <location>
        <begin position="402"/>
        <end position="415"/>
    </location>
</feature>
<feature type="region of interest" description="Disordered" evidence="6">
    <location>
        <begin position="28"/>
        <end position="50"/>
    </location>
</feature>
<dbReference type="Gene3D" id="2.60.260.20">
    <property type="entry name" value="Urease metallochaperone UreE, N-terminal domain"/>
    <property type="match status" value="2"/>
</dbReference>
<comment type="caution">
    <text evidence="9">The sequence shown here is derived from an EMBL/GenBank/DDBJ whole genome shotgun (WGS) entry which is preliminary data.</text>
</comment>
<feature type="domain" description="CR-type" evidence="8">
    <location>
        <begin position="134"/>
        <end position="220"/>
    </location>
</feature>
<dbReference type="InterPro" id="IPR008971">
    <property type="entry name" value="HSP40/DnaJ_pept-bd"/>
</dbReference>
<dbReference type="SUPFAM" id="SSF49493">
    <property type="entry name" value="HSP40/DnaJ peptide-binding domain"/>
    <property type="match status" value="2"/>
</dbReference>
<dbReference type="OrthoDB" id="550424at2759"/>
<dbReference type="Pfam" id="PF00226">
    <property type="entry name" value="DnaJ"/>
    <property type="match status" value="1"/>
</dbReference>
<sequence>MFGCTHMRSDNTKYYEILGVSKSASQEELRKAYHNDARKKHPDKGGDPEKFKELSQAYEVLSDPEKREIYDEYGEDALKEGMGGASDSHSPFDIFEQIFGGGAFGGGASSRGRKQQGEDVIHSLKVSLEDLYNGTTKKLSLSRNVLCPKCKGKGSKSGKSGRCYGVPRYWNEGLNKTDCTRHDPTDATSLLEYISHGAGESISERDKCPQCKGKKVAHEKKVVELHVEKGMQNNQRIVFRGEADEAPDTIPGDVVFVLHQKEHPKFKRKFDDLYVEHSLSLTEALCGFQFSLTHLDGRQLLIKSNPGEIIKLDQYKAINDEGMPHHQRPFIKGRLFIHFNVVFPESGFLSPEKCRDLEAVLPRKPGKQPSDNEVDECEETTLHDVDMEEEMRRKEQQRQYEAYDDEDDDDDDDEPTMPHRACNQQ</sequence>
<dbReference type="FunFam" id="2.60.260.20:FF:000003">
    <property type="entry name" value="DnaJ subfamily A member 2"/>
    <property type="match status" value="1"/>
</dbReference>
<feature type="zinc finger region" description="CR-type" evidence="5">
    <location>
        <begin position="134"/>
        <end position="220"/>
    </location>
</feature>
<dbReference type="CDD" id="cd10747">
    <property type="entry name" value="DnaJ_C"/>
    <property type="match status" value="1"/>
</dbReference>
<gene>
    <name evidence="9" type="ORF">RHSIM_RhsimUnG0213900</name>
</gene>
<dbReference type="PRINTS" id="PR00625">
    <property type="entry name" value="JDOMAIN"/>
</dbReference>
<evidence type="ECO:0000259" key="8">
    <source>
        <dbReference type="PROSITE" id="PS51188"/>
    </source>
</evidence>
<dbReference type="SUPFAM" id="SSF46565">
    <property type="entry name" value="Chaperone J-domain"/>
    <property type="match status" value="1"/>
</dbReference>
<dbReference type="Gene3D" id="1.10.287.110">
    <property type="entry name" value="DnaJ domain"/>
    <property type="match status" value="1"/>
</dbReference>
<keyword evidence="1 5" id="KW-0479">Metal-binding</keyword>
<dbReference type="SMART" id="SM00271">
    <property type="entry name" value="DnaJ"/>
    <property type="match status" value="1"/>
</dbReference>
<dbReference type="PANTHER" id="PTHR43888">
    <property type="entry name" value="DNAJ-LIKE-2, ISOFORM A-RELATED"/>
    <property type="match status" value="1"/>
</dbReference>
<feature type="compositionally biased region" description="Basic and acidic residues" evidence="6">
    <location>
        <begin position="380"/>
        <end position="398"/>
    </location>
</feature>
<dbReference type="PROSITE" id="PS51188">
    <property type="entry name" value="ZF_CR"/>
    <property type="match status" value="1"/>
</dbReference>
<dbReference type="InterPro" id="IPR036869">
    <property type="entry name" value="J_dom_sf"/>
</dbReference>
<feature type="domain" description="J" evidence="7">
    <location>
        <begin position="13"/>
        <end position="74"/>
    </location>
</feature>